<organism evidence="11 12">
    <name type="scientific">Macrosiphum euphorbiae</name>
    <name type="common">potato aphid</name>
    <dbReference type="NCBI Taxonomy" id="13131"/>
    <lineage>
        <taxon>Eukaryota</taxon>
        <taxon>Metazoa</taxon>
        <taxon>Ecdysozoa</taxon>
        <taxon>Arthropoda</taxon>
        <taxon>Hexapoda</taxon>
        <taxon>Insecta</taxon>
        <taxon>Pterygota</taxon>
        <taxon>Neoptera</taxon>
        <taxon>Paraneoptera</taxon>
        <taxon>Hemiptera</taxon>
        <taxon>Sternorrhyncha</taxon>
        <taxon>Aphidomorpha</taxon>
        <taxon>Aphidoidea</taxon>
        <taxon>Aphididae</taxon>
        <taxon>Macrosiphini</taxon>
        <taxon>Macrosiphum</taxon>
    </lineage>
</organism>
<feature type="transmembrane region" description="Helical" evidence="10">
    <location>
        <begin position="122"/>
        <end position="142"/>
    </location>
</feature>
<evidence type="ECO:0000256" key="9">
    <source>
        <dbReference type="ARBA" id="ARBA00023136"/>
    </source>
</evidence>
<keyword evidence="12" id="KW-1185">Reference proteome</keyword>
<keyword evidence="7" id="KW-0256">Endoplasmic reticulum</keyword>
<feature type="transmembrane region" description="Helical" evidence="10">
    <location>
        <begin position="225"/>
        <end position="245"/>
    </location>
</feature>
<comment type="similarity">
    <text evidence="2">Belongs to the polyprenol kinase family.</text>
</comment>
<comment type="caution">
    <text evidence="11">The sequence shown here is derived from an EMBL/GenBank/DDBJ whole genome shotgun (WGS) entry which is preliminary data.</text>
</comment>
<feature type="transmembrane region" description="Helical" evidence="10">
    <location>
        <begin position="184"/>
        <end position="204"/>
    </location>
</feature>
<sequence>MKKRWDRRNAAPGAWLMLLLPCAIITGLYTCETYSEPYLISTILSLGILVSAVSDVLHCERFPAKPLSYIVTAAVIAQLLTLYTELGIVYNLTCAAFCSLSYHRLLRSVVSCCPLSFTYGEATVTAQSALLFAVASVTNMLAPYQQQTCFDVFTLILQYGIVGISVFALIVYNVEKLRSSPGRFYTTFAIVVAATIVLPLHIVLNGSPILKILHWVTRDRHTTILLLYWAGCSAFAIVFVCVQIMSDAKASTSIRKNFHLVACLVYAPGLVRDPCLLYLASGVVFAGFVFLETLRIANMPPLGVVLQEGFRVYSDEKDEGPVAFTPIYLLVGCSLPLWIHPRPDPRSLLPLLSGVLSIGIGDTAASLVGSRIGRHKWKGTKKSIEGSVACFASQALCIVALKYSGLACDINLMIPLLGAGFVTLVEAKTEQVDNLALPLLLYTILLHC</sequence>
<accession>A0AAV0VJV1</accession>
<evidence type="ECO:0000256" key="5">
    <source>
        <dbReference type="ARBA" id="ARBA00022692"/>
    </source>
</evidence>
<feature type="transmembrane region" description="Helical" evidence="10">
    <location>
        <begin position="351"/>
        <end position="372"/>
    </location>
</feature>
<dbReference type="GO" id="GO:0005789">
    <property type="term" value="C:endoplasmic reticulum membrane"/>
    <property type="evidence" value="ECO:0007669"/>
    <property type="project" value="UniProtKB-SubCell"/>
</dbReference>
<evidence type="ECO:0000256" key="6">
    <source>
        <dbReference type="ARBA" id="ARBA00022777"/>
    </source>
</evidence>
<comment type="subcellular location">
    <subcellularLocation>
        <location evidence="1">Endoplasmic reticulum membrane</location>
        <topology evidence="1">Multi-pass membrane protein</topology>
    </subcellularLocation>
</comment>
<evidence type="ECO:0000256" key="7">
    <source>
        <dbReference type="ARBA" id="ARBA00022824"/>
    </source>
</evidence>
<protein>
    <recommendedName>
        <fullName evidence="3">dolichol kinase</fullName>
        <ecNumber evidence="3">2.7.1.108</ecNumber>
    </recommendedName>
</protein>
<evidence type="ECO:0000313" key="11">
    <source>
        <dbReference type="EMBL" id="CAI6343855.1"/>
    </source>
</evidence>
<evidence type="ECO:0000313" key="12">
    <source>
        <dbReference type="Proteomes" id="UP001160148"/>
    </source>
</evidence>
<dbReference type="GO" id="GO:0004168">
    <property type="term" value="F:dolichol kinase activity"/>
    <property type="evidence" value="ECO:0007669"/>
    <property type="project" value="UniProtKB-EC"/>
</dbReference>
<keyword evidence="6" id="KW-0418">Kinase</keyword>
<evidence type="ECO:0000256" key="4">
    <source>
        <dbReference type="ARBA" id="ARBA00022679"/>
    </source>
</evidence>
<proteinExistence type="inferred from homology"/>
<evidence type="ECO:0000256" key="10">
    <source>
        <dbReference type="SAM" id="Phobius"/>
    </source>
</evidence>
<evidence type="ECO:0000256" key="1">
    <source>
        <dbReference type="ARBA" id="ARBA00004477"/>
    </source>
</evidence>
<feature type="transmembrane region" description="Helical" evidence="10">
    <location>
        <begin position="276"/>
        <end position="294"/>
    </location>
</feature>
<dbReference type="EC" id="2.7.1.108" evidence="3"/>
<name>A0AAV0VJV1_9HEMI</name>
<dbReference type="InterPro" id="IPR032974">
    <property type="entry name" value="Polypren_kinase"/>
</dbReference>
<keyword evidence="4" id="KW-0808">Transferase</keyword>
<dbReference type="AlphaFoldDB" id="A0AAV0VJV1"/>
<dbReference type="Proteomes" id="UP001160148">
    <property type="component" value="Unassembled WGS sequence"/>
</dbReference>
<feature type="transmembrane region" description="Helical" evidence="10">
    <location>
        <begin position="69"/>
        <end position="102"/>
    </location>
</feature>
<keyword evidence="8 10" id="KW-1133">Transmembrane helix</keyword>
<feature type="transmembrane region" description="Helical" evidence="10">
    <location>
        <begin position="149"/>
        <end position="172"/>
    </location>
</feature>
<feature type="transmembrane region" description="Helical" evidence="10">
    <location>
        <begin position="12"/>
        <end position="31"/>
    </location>
</feature>
<evidence type="ECO:0000256" key="3">
    <source>
        <dbReference type="ARBA" id="ARBA00012132"/>
    </source>
</evidence>
<dbReference type="GO" id="GO:0043048">
    <property type="term" value="P:dolichyl monophosphate biosynthetic process"/>
    <property type="evidence" value="ECO:0007669"/>
    <property type="project" value="TreeGrafter"/>
</dbReference>
<keyword evidence="5 10" id="KW-0812">Transmembrane</keyword>
<evidence type="ECO:0000256" key="2">
    <source>
        <dbReference type="ARBA" id="ARBA00010794"/>
    </source>
</evidence>
<reference evidence="11 12" key="1">
    <citation type="submission" date="2023-01" db="EMBL/GenBank/DDBJ databases">
        <authorList>
            <person name="Whitehead M."/>
        </authorList>
    </citation>
    <scope>NUCLEOTIDE SEQUENCE [LARGE SCALE GENOMIC DNA]</scope>
</reference>
<dbReference type="PANTHER" id="PTHR13205">
    <property type="entry name" value="TRANSMEMBRANE PROTEIN 15-RELATED"/>
    <property type="match status" value="1"/>
</dbReference>
<evidence type="ECO:0000256" key="8">
    <source>
        <dbReference type="ARBA" id="ARBA00022989"/>
    </source>
</evidence>
<keyword evidence="9 10" id="KW-0472">Membrane</keyword>
<gene>
    <name evidence="11" type="ORF">MEUPH1_LOCUS1063</name>
</gene>
<dbReference type="PANTHER" id="PTHR13205:SF15">
    <property type="entry name" value="DOLICHOL KINASE"/>
    <property type="match status" value="1"/>
</dbReference>
<dbReference type="EMBL" id="CARXXK010000001">
    <property type="protein sequence ID" value="CAI6343855.1"/>
    <property type="molecule type" value="Genomic_DNA"/>
</dbReference>